<dbReference type="PANTHER" id="PTHR43711">
    <property type="entry name" value="TWO-COMPONENT HISTIDINE KINASE"/>
    <property type="match status" value="1"/>
</dbReference>
<dbReference type="InterPro" id="IPR036890">
    <property type="entry name" value="HATPase_C_sf"/>
</dbReference>
<dbReference type="GO" id="GO:0000155">
    <property type="term" value="F:phosphorelay sensor kinase activity"/>
    <property type="evidence" value="ECO:0007669"/>
    <property type="project" value="InterPro"/>
</dbReference>
<keyword evidence="3" id="KW-0597">Phosphoprotein</keyword>
<evidence type="ECO:0000259" key="9">
    <source>
        <dbReference type="PROSITE" id="PS50109"/>
    </source>
</evidence>
<comment type="catalytic activity">
    <reaction evidence="1">
        <text>ATP + protein L-histidine = ADP + protein N-phospho-L-histidine.</text>
        <dbReference type="EC" id="2.7.13.3"/>
    </reaction>
</comment>
<dbReference type="InterPro" id="IPR005467">
    <property type="entry name" value="His_kinase_dom"/>
</dbReference>
<gene>
    <name evidence="10" type="ORF">BON30_32910</name>
</gene>
<dbReference type="InterPro" id="IPR036097">
    <property type="entry name" value="HisK_dim/P_sf"/>
</dbReference>
<dbReference type="InterPro" id="IPR050736">
    <property type="entry name" value="Sensor_HK_Regulatory"/>
</dbReference>
<dbReference type="EMBL" id="MPIN01000010">
    <property type="protein sequence ID" value="OJH36558.1"/>
    <property type="molecule type" value="Genomic_DNA"/>
</dbReference>
<dbReference type="CDD" id="cd00082">
    <property type="entry name" value="HisKA"/>
    <property type="match status" value="1"/>
</dbReference>
<dbReference type="Gene3D" id="3.30.565.10">
    <property type="entry name" value="Histidine kinase-like ATPase, C-terminal domain"/>
    <property type="match status" value="1"/>
</dbReference>
<organism evidence="10 11">
    <name type="scientific">Cystobacter ferrugineus</name>
    <dbReference type="NCBI Taxonomy" id="83449"/>
    <lineage>
        <taxon>Bacteria</taxon>
        <taxon>Pseudomonadati</taxon>
        <taxon>Myxococcota</taxon>
        <taxon>Myxococcia</taxon>
        <taxon>Myxococcales</taxon>
        <taxon>Cystobacterineae</taxon>
        <taxon>Archangiaceae</taxon>
        <taxon>Cystobacter</taxon>
    </lineage>
</organism>
<dbReference type="SUPFAM" id="SSF47384">
    <property type="entry name" value="Homodimeric domain of signal transducing histidine kinase"/>
    <property type="match status" value="1"/>
</dbReference>
<keyword evidence="4" id="KW-0808">Transferase</keyword>
<keyword evidence="5" id="KW-0418">Kinase</keyword>
<dbReference type="PANTHER" id="PTHR43711:SF1">
    <property type="entry name" value="HISTIDINE KINASE 1"/>
    <property type="match status" value="1"/>
</dbReference>
<dbReference type="InterPro" id="IPR003018">
    <property type="entry name" value="GAF"/>
</dbReference>
<dbReference type="Proteomes" id="UP000182229">
    <property type="component" value="Unassembled WGS sequence"/>
</dbReference>
<feature type="coiled-coil region" evidence="7">
    <location>
        <begin position="215"/>
        <end position="243"/>
    </location>
</feature>
<keyword evidence="6" id="KW-0902">Two-component regulatory system</keyword>
<protein>
    <recommendedName>
        <fullName evidence="2">histidine kinase</fullName>
        <ecNumber evidence="2">2.7.13.3</ecNumber>
    </recommendedName>
</protein>
<dbReference type="Gene3D" id="3.30.450.40">
    <property type="match status" value="2"/>
</dbReference>
<comment type="caution">
    <text evidence="10">The sequence shown here is derived from an EMBL/GenBank/DDBJ whole genome shotgun (WGS) entry which is preliminary data.</text>
</comment>
<dbReference type="SUPFAM" id="SSF55781">
    <property type="entry name" value="GAF domain-like"/>
    <property type="match status" value="2"/>
</dbReference>
<evidence type="ECO:0000256" key="1">
    <source>
        <dbReference type="ARBA" id="ARBA00000085"/>
    </source>
</evidence>
<dbReference type="PROSITE" id="PS50109">
    <property type="entry name" value="HIS_KIN"/>
    <property type="match status" value="1"/>
</dbReference>
<feature type="domain" description="Histidine kinase" evidence="9">
    <location>
        <begin position="418"/>
        <end position="635"/>
    </location>
</feature>
<dbReference type="PRINTS" id="PR00344">
    <property type="entry name" value="BCTRLSENSOR"/>
</dbReference>
<dbReference type="InterPro" id="IPR003594">
    <property type="entry name" value="HATPase_dom"/>
</dbReference>
<sequence length="635" mass="68998">MVDSSPFPQVPPDESSEPAWGAPRPGAPRAFRELEHAWRHLGYLYEISKLLSGAEDVEQTLPRLMALATQVMPVHTALLLEGVDANGQACLDCPRLSAWRAADVTDAQWAWALQQATASYGYLVGADEVRPQQGATNVLQASRDGDVRALVPHLTPTLVSLPLVAKARAFGTLQMEVAGVLAEEGLAFIDAVANQLATALDRSYALRREVHLRERAEASERIQRELLEREQQARRELEKAHQRQAFLAEAGAVLVRSLDYHASLAEVARLLVPTWADCCVIDLFACDAKDACGTERVALVVTEPPEAGATDTSFVARAFTNHPWVALAATPESLTEQPTAVERAEWSGFPSNLRLRIQVRGRTLGVLSLIAARPGRHEAADVALFEALAQRIAAAVDTAHLYAQAQEAVRWRDELLAVVSHDIKTPLLVVKLNAEILLKAAREGTPHPRQERLMEAILHSSEHMRDLIAGLLDRSRLQGEPVPLTLQALAVADLIEQALQVLEPLAHGKTLKLQVAVSPEARPVKADRERVLQIIGNLVGNAIKFTPPGGTITLRAKPVDGMMRFSVKDSGPGISPADVPHLFERFWRSASASERGTGLGLNIVKTLVEAHGGSVWVESQLGAGSTFFFTLPVAD</sequence>
<evidence type="ECO:0000313" key="11">
    <source>
        <dbReference type="Proteomes" id="UP000182229"/>
    </source>
</evidence>
<dbReference type="SUPFAM" id="SSF55874">
    <property type="entry name" value="ATPase domain of HSP90 chaperone/DNA topoisomerase II/histidine kinase"/>
    <property type="match status" value="1"/>
</dbReference>
<dbReference type="InterPro" id="IPR004358">
    <property type="entry name" value="Sig_transdc_His_kin-like_C"/>
</dbReference>
<dbReference type="CDD" id="cd00075">
    <property type="entry name" value="HATPase"/>
    <property type="match status" value="1"/>
</dbReference>
<dbReference type="Gene3D" id="1.10.287.130">
    <property type="match status" value="1"/>
</dbReference>
<dbReference type="SMART" id="SM00387">
    <property type="entry name" value="HATPase_c"/>
    <property type="match status" value="1"/>
</dbReference>
<evidence type="ECO:0000256" key="8">
    <source>
        <dbReference type="SAM" id="MobiDB-lite"/>
    </source>
</evidence>
<dbReference type="EC" id="2.7.13.3" evidence="2"/>
<reference evidence="10 11" key="2">
    <citation type="submission" date="2016-12" db="EMBL/GenBank/DDBJ databases">
        <title>Draft Genome Sequence of Cystobacter ferrugineus Strain Cbfe23.</title>
        <authorList>
            <person name="Akbar S."/>
            <person name="Dowd S.E."/>
            <person name="Stevens D.C."/>
        </authorList>
    </citation>
    <scope>NUCLEOTIDE SEQUENCE [LARGE SCALE GENOMIC DNA]</scope>
    <source>
        <strain evidence="10 11">Cbfe23</strain>
    </source>
</reference>
<reference evidence="11" key="1">
    <citation type="submission" date="2016-11" db="EMBL/GenBank/DDBJ databases">
        <authorList>
            <person name="Shukria A."/>
            <person name="Stevens D.C."/>
        </authorList>
    </citation>
    <scope>NUCLEOTIDE SEQUENCE [LARGE SCALE GENOMIC DNA]</scope>
    <source>
        <strain evidence="11">Cbfe23</strain>
    </source>
</reference>
<evidence type="ECO:0000256" key="5">
    <source>
        <dbReference type="ARBA" id="ARBA00022777"/>
    </source>
</evidence>
<dbReference type="InterPro" id="IPR029016">
    <property type="entry name" value="GAF-like_dom_sf"/>
</dbReference>
<keyword evidence="7" id="KW-0175">Coiled coil</keyword>
<name>A0A1L9B2R1_9BACT</name>
<dbReference type="STRING" id="83449.BON30_32910"/>
<feature type="region of interest" description="Disordered" evidence="8">
    <location>
        <begin position="1"/>
        <end position="25"/>
    </location>
</feature>
<dbReference type="AlphaFoldDB" id="A0A1L9B2R1"/>
<evidence type="ECO:0000256" key="7">
    <source>
        <dbReference type="SAM" id="Coils"/>
    </source>
</evidence>
<accession>A0A1L9B2R1</accession>
<proteinExistence type="predicted"/>
<evidence type="ECO:0000256" key="3">
    <source>
        <dbReference type="ARBA" id="ARBA00022553"/>
    </source>
</evidence>
<dbReference type="SMART" id="SM00388">
    <property type="entry name" value="HisKA"/>
    <property type="match status" value="1"/>
</dbReference>
<evidence type="ECO:0000313" key="10">
    <source>
        <dbReference type="EMBL" id="OJH36558.1"/>
    </source>
</evidence>
<dbReference type="Pfam" id="PF00512">
    <property type="entry name" value="HisKA"/>
    <property type="match status" value="1"/>
</dbReference>
<dbReference type="Pfam" id="PF02518">
    <property type="entry name" value="HATPase_c"/>
    <property type="match status" value="1"/>
</dbReference>
<keyword evidence="11" id="KW-1185">Reference proteome</keyword>
<dbReference type="RefSeq" id="WP_084736931.1">
    <property type="nucleotide sequence ID" value="NZ_MPIN01000010.1"/>
</dbReference>
<dbReference type="SMART" id="SM00065">
    <property type="entry name" value="GAF"/>
    <property type="match status" value="2"/>
</dbReference>
<dbReference type="FunFam" id="3.30.565.10:FF:000006">
    <property type="entry name" value="Sensor histidine kinase WalK"/>
    <property type="match status" value="1"/>
</dbReference>
<evidence type="ECO:0000256" key="4">
    <source>
        <dbReference type="ARBA" id="ARBA00022679"/>
    </source>
</evidence>
<dbReference type="InterPro" id="IPR003661">
    <property type="entry name" value="HisK_dim/P_dom"/>
</dbReference>
<evidence type="ECO:0000256" key="6">
    <source>
        <dbReference type="ARBA" id="ARBA00023012"/>
    </source>
</evidence>
<evidence type="ECO:0000256" key="2">
    <source>
        <dbReference type="ARBA" id="ARBA00012438"/>
    </source>
</evidence>